<dbReference type="GeneTree" id="ENSGT00940000181850"/>
<evidence type="ECO:0008006" key="3">
    <source>
        <dbReference type="Google" id="ProtNLM"/>
    </source>
</evidence>
<dbReference type="SUPFAM" id="SSF52540">
    <property type="entry name" value="P-loop containing nucleoside triphosphate hydrolases"/>
    <property type="match status" value="1"/>
</dbReference>
<evidence type="ECO:0000313" key="2">
    <source>
        <dbReference type="Proteomes" id="UP000261380"/>
    </source>
</evidence>
<dbReference type="Gene3D" id="3.40.50.300">
    <property type="entry name" value="P-loop containing nucleotide triphosphate hydrolases"/>
    <property type="match status" value="1"/>
</dbReference>
<keyword evidence="2" id="KW-1185">Reference proteome</keyword>
<dbReference type="AlphaFoldDB" id="A0A3B5M3V6"/>
<dbReference type="InterPro" id="IPR027417">
    <property type="entry name" value="P-loop_NTPase"/>
</dbReference>
<reference evidence="1" key="1">
    <citation type="submission" date="2025-08" db="UniProtKB">
        <authorList>
            <consortium name="Ensembl"/>
        </authorList>
    </citation>
    <scope>IDENTIFICATION</scope>
</reference>
<accession>A0A3B5M3V6</accession>
<protein>
    <recommendedName>
        <fullName evidence="3">AIG1-type G domain-containing protein</fullName>
    </recommendedName>
</protein>
<dbReference type="Proteomes" id="UP000261380">
    <property type="component" value="Unplaced"/>
</dbReference>
<name>A0A3B5M3V6_9TELE</name>
<dbReference type="STRING" id="32473.ENSXCOP00000018045"/>
<proteinExistence type="predicted"/>
<sequence length="137" mass="15261">MSEYLREGFNGSSASDLRLLLLGNIGCGKTSSGDTILGQLSPSNSDSSRICAQRQGVTEGRSVTIVEAPRWYWVGSNIDDDIKKETEIVQCGEMLWSTVLCGKRWELLRVKYPKLCVKGFPRSLWMVLSGWDLGQKL</sequence>
<organism evidence="1 2">
    <name type="scientific">Xiphophorus couchianus</name>
    <name type="common">Monterrey platyfish</name>
    <dbReference type="NCBI Taxonomy" id="32473"/>
    <lineage>
        <taxon>Eukaryota</taxon>
        <taxon>Metazoa</taxon>
        <taxon>Chordata</taxon>
        <taxon>Craniata</taxon>
        <taxon>Vertebrata</taxon>
        <taxon>Euteleostomi</taxon>
        <taxon>Actinopterygii</taxon>
        <taxon>Neopterygii</taxon>
        <taxon>Teleostei</taxon>
        <taxon>Neoteleostei</taxon>
        <taxon>Acanthomorphata</taxon>
        <taxon>Ovalentaria</taxon>
        <taxon>Atherinomorphae</taxon>
        <taxon>Cyprinodontiformes</taxon>
        <taxon>Poeciliidae</taxon>
        <taxon>Poeciliinae</taxon>
        <taxon>Xiphophorus</taxon>
    </lineage>
</organism>
<reference evidence="1" key="2">
    <citation type="submission" date="2025-09" db="UniProtKB">
        <authorList>
            <consortium name="Ensembl"/>
        </authorList>
    </citation>
    <scope>IDENTIFICATION</scope>
</reference>
<dbReference type="Ensembl" id="ENSXCOT00000018272.1">
    <property type="protein sequence ID" value="ENSXCOP00000018045.1"/>
    <property type="gene ID" value="ENSXCOG00000013595.1"/>
</dbReference>
<evidence type="ECO:0000313" key="1">
    <source>
        <dbReference type="Ensembl" id="ENSXCOP00000018045.1"/>
    </source>
</evidence>